<reference evidence="1" key="1">
    <citation type="submission" date="2023-10" db="EMBL/GenBank/DDBJ databases">
        <authorList>
            <person name="Noh H."/>
        </authorList>
    </citation>
    <scope>NUCLEOTIDE SEQUENCE</scope>
    <source>
        <strain evidence="1">DUCC4014</strain>
    </source>
</reference>
<dbReference type="AlphaFoldDB" id="A0AAF0YG45"/>
<protein>
    <submittedName>
        <fullName evidence="1">Uncharacterized protein</fullName>
    </submittedName>
</protein>
<sequence>MGYALYTTNYRVRSNRSSHTRQPSLTAASYRRRQRADEQNMRGWGWAAAVAEAFRNSYAESVYPFLGTDERALFAVSSARAGGMLAPTSARVPTFIKTRKDALRCLRAFTGPKFHAYPALVVLSYVDIKIRAGKSKAGVRAKLERIELEIPAYWQVYGMVRDLRRLGPSSKLDVPWPPRYNEQSEAAGAAREFHPLDRRQPSIRRRDYMWWETREGWEMI</sequence>
<accession>A0AAF0YG45</accession>
<dbReference type="RefSeq" id="XP_062630027.1">
    <property type="nucleotide sequence ID" value="XM_062774043.1"/>
</dbReference>
<dbReference type="EMBL" id="CP086718">
    <property type="protein sequence ID" value="WOO84001.1"/>
    <property type="molecule type" value="Genomic_DNA"/>
</dbReference>
<evidence type="ECO:0000313" key="2">
    <source>
        <dbReference type="Proteomes" id="UP000827549"/>
    </source>
</evidence>
<name>A0AAF0YG45_9TREE</name>
<keyword evidence="2" id="KW-1185">Reference proteome</keyword>
<proteinExistence type="predicted"/>
<evidence type="ECO:0000313" key="1">
    <source>
        <dbReference type="EMBL" id="WOO84001.1"/>
    </source>
</evidence>
<gene>
    <name evidence="1" type="ORF">LOC62_05G007517</name>
</gene>
<dbReference type="GeneID" id="87810690"/>
<dbReference type="Proteomes" id="UP000827549">
    <property type="component" value="Chromosome 5"/>
</dbReference>
<organism evidence="1 2">
    <name type="scientific">Vanrija pseudolonga</name>
    <dbReference type="NCBI Taxonomy" id="143232"/>
    <lineage>
        <taxon>Eukaryota</taxon>
        <taxon>Fungi</taxon>
        <taxon>Dikarya</taxon>
        <taxon>Basidiomycota</taxon>
        <taxon>Agaricomycotina</taxon>
        <taxon>Tremellomycetes</taxon>
        <taxon>Trichosporonales</taxon>
        <taxon>Trichosporonaceae</taxon>
        <taxon>Vanrija</taxon>
    </lineage>
</organism>